<evidence type="ECO:0000256" key="1">
    <source>
        <dbReference type="ARBA" id="ARBA00022630"/>
    </source>
</evidence>
<feature type="domain" description="FAD-binding" evidence="4">
    <location>
        <begin position="319"/>
        <end position="376"/>
    </location>
</feature>
<dbReference type="EMBL" id="JAPDFR010000002">
    <property type="protein sequence ID" value="KAK0389937.1"/>
    <property type="molecule type" value="Genomic_DNA"/>
</dbReference>
<comment type="caution">
    <text evidence="5">The sequence shown here is derived from an EMBL/GenBank/DDBJ whole genome shotgun (WGS) entry which is preliminary data.</text>
</comment>
<keyword evidence="6" id="KW-1185">Reference proteome</keyword>
<evidence type="ECO:0000256" key="2">
    <source>
        <dbReference type="ARBA" id="ARBA00022827"/>
    </source>
</evidence>
<dbReference type="GO" id="GO:0019622">
    <property type="term" value="P:3-(3-hydroxy)phenylpropionate catabolic process"/>
    <property type="evidence" value="ECO:0007669"/>
    <property type="project" value="TreeGrafter"/>
</dbReference>
<name>A0AA39GPW6_SARSR</name>
<accession>A0AA39GPW6</accession>
<dbReference type="PRINTS" id="PR00420">
    <property type="entry name" value="RNGMNOXGNASE"/>
</dbReference>
<evidence type="ECO:0000313" key="6">
    <source>
        <dbReference type="Proteomes" id="UP001175261"/>
    </source>
</evidence>
<evidence type="ECO:0000259" key="4">
    <source>
        <dbReference type="Pfam" id="PF01494"/>
    </source>
</evidence>
<dbReference type="PANTHER" id="PTHR43476:SF3">
    <property type="entry name" value="FAD-BINDING MONOOXYGENASE"/>
    <property type="match status" value="1"/>
</dbReference>
<keyword evidence="3" id="KW-0560">Oxidoreductase</keyword>
<keyword evidence="2" id="KW-0274">FAD</keyword>
<sequence length="639" mass="71022">MEGKDVQDSTEVVICGFGPTGAMVSALLSQYSVPHVVIEKDADINVDPRGIALDEDGIRCLQACGVYQEVFTKIGQCMGNFRFVGGRKPDLSREPFMEMAYGTTEGGTGHPGFLCHKQPEIERTLRTRISSLGVARVHLGSRVTHIEEDRDRVYVTYIDQAGKTHTVSGLFLVAADGKTGFTRKQYLEPRGISMQQIGTVSYDKEWVALNWRISLPTPETHPTFPLWAKGYTPEQVYDAFFPSDFRFLCNPDRASVCGRFGLDQDRLWRFEFVVLPGEDSTVMAKPEQIARVVHPYITHPGSRYGLGSKSIIYPLDCIEVLRCRPFRFSARSCNKWSLGRVILCGDAAHVFPPFGGQGIASGFRDALSLAWRLAIASKTLMNKEAEQDHAALFEGWHAERKQQLNKSLASTVRNGEYVTEANPLRVFIRDWWLWLVQMVPSWRHTMRLGNRAEGLTRFLWGDGKNMAFVDPLSGGMTIPQVYAVPLSSGPGNTKISFTDDVIFSAGKRGLFQAIIIASSGATARDLRAAAKGLSDASGGLVREDEITAFRDGNWVPEPGNSPSQVYRFAHGTEFAVDDLCRGRPEPIGYDPLRLVSELGRDKVVIVRPDRVVFAVCNDRSEMMLAAGKLQRLQTTGRIE</sequence>
<feature type="domain" description="FAD-binding" evidence="4">
    <location>
        <begin position="10"/>
        <end position="186"/>
    </location>
</feature>
<dbReference type="Proteomes" id="UP001175261">
    <property type="component" value="Unassembled WGS sequence"/>
</dbReference>
<dbReference type="AlphaFoldDB" id="A0AA39GPW6"/>
<dbReference type="GO" id="GO:0008688">
    <property type="term" value="F:3-(3-hydroxyphenyl)propionate hydroxylase activity"/>
    <property type="evidence" value="ECO:0007669"/>
    <property type="project" value="TreeGrafter"/>
</dbReference>
<evidence type="ECO:0000313" key="5">
    <source>
        <dbReference type="EMBL" id="KAK0389937.1"/>
    </source>
</evidence>
<protein>
    <recommendedName>
        <fullName evidence="4">FAD-binding domain-containing protein</fullName>
    </recommendedName>
</protein>
<reference evidence="5" key="1">
    <citation type="submission" date="2022-10" db="EMBL/GenBank/DDBJ databases">
        <title>Determination and structural analysis of whole genome sequence of Sarocladium strictum F4-1.</title>
        <authorList>
            <person name="Hu L."/>
            <person name="Jiang Y."/>
        </authorList>
    </citation>
    <scope>NUCLEOTIDE SEQUENCE</scope>
    <source>
        <strain evidence="5">F4-1</strain>
    </source>
</reference>
<dbReference type="SUPFAM" id="SSF51905">
    <property type="entry name" value="FAD/NAD(P)-binding domain"/>
    <property type="match status" value="1"/>
</dbReference>
<keyword evidence="1" id="KW-0285">Flavoprotein</keyword>
<dbReference type="InterPro" id="IPR050631">
    <property type="entry name" value="PheA/TfdB_FAD_monoxygenase"/>
</dbReference>
<dbReference type="GO" id="GO:0071949">
    <property type="term" value="F:FAD binding"/>
    <property type="evidence" value="ECO:0007669"/>
    <property type="project" value="InterPro"/>
</dbReference>
<organism evidence="5 6">
    <name type="scientific">Sarocladium strictum</name>
    <name type="common">Black bundle disease fungus</name>
    <name type="synonym">Acremonium strictum</name>
    <dbReference type="NCBI Taxonomy" id="5046"/>
    <lineage>
        <taxon>Eukaryota</taxon>
        <taxon>Fungi</taxon>
        <taxon>Dikarya</taxon>
        <taxon>Ascomycota</taxon>
        <taxon>Pezizomycotina</taxon>
        <taxon>Sordariomycetes</taxon>
        <taxon>Hypocreomycetidae</taxon>
        <taxon>Hypocreales</taxon>
        <taxon>Sarocladiaceae</taxon>
        <taxon>Sarocladium</taxon>
    </lineage>
</organism>
<dbReference type="InterPro" id="IPR002938">
    <property type="entry name" value="FAD-bd"/>
</dbReference>
<dbReference type="Pfam" id="PF01494">
    <property type="entry name" value="FAD_binding_3"/>
    <property type="match status" value="2"/>
</dbReference>
<proteinExistence type="predicted"/>
<gene>
    <name evidence="5" type="ORF">NLU13_3510</name>
</gene>
<dbReference type="InterPro" id="IPR036188">
    <property type="entry name" value="FAD/NAD-bd_sf"/>
</dbReference>
<dbReference type="Gene3D" id="3.50.50.60">
    <property type="entry name" value="FAD/NAD(P)-binding domain"/>
    <property type="match status" value="2"/>
</dbReference>
<dbReference type="PANTHER" id="PTHR43476">
    <property type="entry name" value="3-(3-HYDROXY-PHENYL)PROPIONATE/3-HYDROXYCINNAMIC ACID HYDROXYLASE"/>
    <property type="match status" value="1"/>
</dbReference>
<evidence type="ECO:0000256" key="3">
    <source>
        <dbReference type="ARBA" id="ARBA00023002"/>
    </source>
</evidence>